<gene>
    <name evidence="1" type="primary">PDK2_2</name>
    <name evidence="1" type="ORF">H4R21_004842</name>
</gene>
<dbReference type="EMBL" id="JANBUN010001970">
    <property type="protein sequence ID" value="KAJ2796107.1"/>
    <property type="molecule type" value="Genomic_DNA"/>
</dbReference>
<keyword evidence="1" id="KW-0808">Transferase</keyword>
<organism evidence="1 2">
    <name type="scientific">Coemansia helicoidea</name>
    <dbReference type="NCBI Taxonomy" id="1286919"/>
    <lineage>
        <taxon>Eukaryota</taxon>
        <taxon>Fungi</taxon>
        <taxon>Fungi incertae sedis</taxon>
        <taxon>Zoopagomycota</taxon>
        <taxon>Kickxellomycotina</taxon>
        <taxon>Kickxellomycetes</taxon>
        <taxon>Kickxellales</taxon>
        <taxon>Kickxellaceae</taxon>
        <taxon>Coemansia</taxon>
    </lineage>
</organism>
<evidence type="ECO:0000313" key="2">
    <source>
        <dbReference type="Proteomes" id="UP001140087"/>
    </source>
</evidence>
<dbReference type="EC" id="2.7.11.2" evidence="1"/>
<dbReference type="Proteomes" id="UP001140087">
    <property type="component" value="Unassembled WGS sequence"/>
</dbReference>
<keyword evidence="1" id="KW-0418">Kinase</keyword>
<sequence>PACQNPRLWISDGAQRCAENRMRRFFDWLYSMNLGTQLLIEDHVAIHDYGHNLVQIIQPLAIANRAAHDARMICERHFGFPAPAIKVIAPKPGVTTTYVPHYLYSMLLQLLNNALRATVEHHQDRRSGFPAIRLVMSSGDEDVAFKISDEGGGIPLSQVDAIWSYLQTTKEHIDGTAGPLPPEAVPASDDPLNYAAFMPQASRASLFGAGDGLPMTRRIARYFGGDLDLVSMEGVGTDAYLHLSRSRNATEPALDLGTLLDSYMPAATASSHGG</sequence>
<evidence type="ECO:0000313" key="1">
    <source>
        <dbReference type="EMBL" id="KAJ2796107.1"/>
    </source>
</evidence>
<name>A0ACC1KW68_9FUNG</name>
<protein>
    <submittedName>
        <fullName evidence="1">[Pyruvate dehydrogenase (Acetyl-transferring)] kinase isozyme 2</fullName>
        <ecNumber evidence="1">2.7.11.2</ecNumber>
    </submittedName>
</protein>
<reference evidence="1" key="1">
    <citation type="submission" date="2022-07" db="EMBL/GenBank/DDBJ databases">
        <title>Phylogenomic reconstructions and comparative analyses of Kickxellomycotina fungi.</title>
        <authorList>
            <person name="Reynolds N.K."/>
            <person name="Stajich J.E."/>
            <person name="Barry K."/>
            <person name="Grigoriev I.V."/>
            <person name="Crous P."/>
            <person name="Smith M.E."/>
        </authorList>
    </citation>
    <scope>NUCLEOTIDE SEQUENCE</scope>
    <source>
        <strain evidence="1">BCRC 34780</strain>
    </source>
</reference>
<accession>A0ACC1KW68</accession>
<proteinExistence type="predicted"/>
<keyword evidence="2" id="KW-1185">Reference proteome</keyword>
<feature type="non-terminal residue" evidence="1">
    <location>
        <position position="1"/>
    </location>
</feature>
<comment type="caution">
    <text evidence="1">The sequence shown here is derived from an EMBL/GenBank/DDBJ whole genome shotgun (WGS) entry which is preliminary data.</text>
</comment>